<keyword evidence="2 5" id="KW-0436">Ligase</keyword>
<feature type="domain" description="AMP-dependent synthetase/ligase" evidence="3">
    <location>
        <begin position="15"/>
        <end position="357"/>
    </location>
</feature>
<protein>
    <submittedName>
        <fullName evidence="5">Fatty acid--CoA ligase</fullName>
    </submittedName>
</protein>
<evidence type="ECO:0000313" key="6">
    <source>
        <dbReference type="Proteomes" id="UP001501237"/>
    </source>
</evidence>
<dbReference type="SUPFAM" id="SSF56801">
    <property type="entry name" value="Acetyl-CoA synthetase-like"/>
    <property type="match status" value="1"/>
</dbReference>
<comment type="similarity">
    <text evidence="1">Belongs to the ATP-dependent AMP-binding enzyme family.</text>
</comment>
<gene>
    <name evidence="5" type="ORF">GCM10010468_75130</name>
</gene>
<proteinExistence type="inferred from homology"/>
<dbReference type="Gene3D" id="3.40.50.12780">
    <property type="entry name" value="N-terminal domain of ligase-like"/>
    <property type="match status" value="1"/>
</dbReference>
<comment type="caution">
    <text evidence="5">The sequence shown here is derived from an EMBL/GenBank/DDBJ whole genome shotgun (WGS) entry which is preliminary data.</text>
</comment>
<dbReference type="Pfam" id="PF13193">
    <property type="entry name" value="AMP-binding_C"/>
    <property type="match status" value="1"/>
</dbReference>
<dbReference type="EMBL" id="BAAAUV010000037">
    <property type="protein sequence ID" value="GAA3239134.1"/>
    <property type="molecule type" value="Genomic_DNA"/>
</dbReference>
<dbReference type="PANTHER" id="PTHR43201">
    <property type="entry name" value="ACYL-COA SYNTHETASE"/>
    <property type="match status" value="1"/>
</dbReference>
<organism evidence="5 6">
    <name type="scientific">Actinocorallia longicatena</name>
    <dbReference type="NCBI Taxonomy" id="111803"/>
    <lineage>
        <taxon>Bacteria</taxon>
        <taxon>Bacillati</taxon>
        <taxon>Actinomycetota</taxon>
        <taxon>Actinomycetes</taxon>
        <taxon>Streptosporangiales</taxon>
        <taxon>Thermomonosporaceae</taxon>
        <taxon>Actinocorallia</taxon>
    </lineage>
</organism>
<dbReference type="Gene3D" id="3.30.300.30">
    <property type="match status" value="1"/>
</dbReference>
<name>A0ABP6QM61_9ACTN</name>
<reference evidence="6" key="1">
    <citation type="journal article" date="2019" name="Int. J. Syst. Evol. Microbiol.">
        <title>The Global Catalogue of Microorganisms (GCM) 10K type strain sequencing project: providing services to taxonomists for standard genome sequencing and annotation.</title>
        <authorList>
            <consortium name="The Broad Institute Genomics Platform"/>
            <consortium name="The Broad Institute Genome Sequencing Center for Infectious Disease"/>
            <person name="Wu L."/>
            <person name="Ma J."/>
        </authorList>
    </citation>
    <scope>NUCLEOTIDE SEQUENCE [LARGE SCALE GENOMIC DNA]</scope>
    <source>
        <strain evidence="6">JCM 9377</strain>
    </source>
</reference>
<evidence type="ECO:0000259" key="3">
    <source>
        <dbReference type="Pfam" id="PF00501"/>
    </source>
</evidence>
<dbReference type="Proteomes" id="UP001501237">
    <property type="component" value="Unassembled WGS sequence"/>
</dbReference>
<accession>A0ABP6QM61</accession>
<evidence type="ECO:0000256" key="2">
    <source>
        <dbReference type="ARBA" id="ARBA00022598"/>
    </source>
</evidence>
<feature type="domain" description="AMP-binding enzyme C-terminal" evidence="4">
    <location>
        <begin position="408"/>
        <end position="482"/>
    </location>
</feature>
<dbReference type="InterPro" id="IPR025110">
    <property type="entry name" value="AMP-bd_C"/>
</dbReference>
<dbReference type="InterPro" id="IPR045851">
    <property type="entry name" value="AMP-bd_C_sf"/>
</dbReference>
<dbReference type="InterPro" id="IPR000873">
    <property type="entry name" value="AMP-dep_synth/lig_dom"/>
</dbReference>
<keyword evidence="6" id="KW-1185">Reference proteome</keyword>
<evidence type="ECO:0000256" key="1">
    <source>
        <dbReference type="ARBA" id="ARBA00006432"/>
    </source>
</evidence>
<evidence type="ECO:0000313" key="5">
    <source>
        <dbReference type="EMBL" id="GAA3239134.1"/>
    </source>
</evidence>
<dbReference type="InterPro" id="IPR042099">
    <property type="entry name" value="ANL_N_sf"/>
</dbReference>
<evidence type="ECO:0000259" key="4">
    <source>
        <dbReference type="Pfam" id="PF13193"/>
    </source>
</evidence>
<sequence>MRSMDYRVVEIVRRFGRDRPGSPVIVGDGRTIVYGELDARSSRVGRALLAAGLGAGARVGYVGKNAPEFFDVLFGAAKIGAVIAPVNWRLTPAEIAAVLADAGAGLTVVDHELAGLDLPGRTVVTGPEFEAWIAAHPADDPGFVGGPDAVVAQLYTSGTTGTPKGVPLTNRNFSVGVRRSELWLMDGGSVNLVPMPLFHVGGTGYALTGLYPGGRLVLVRDIRPAELADTMVEHGVTNAFIVPSVLRAMCDLPERRNYSTVRAIGYGASPITTELLKRVIETFRAPMFQSYGMTETTGTIVQLDPADHEDPRLMRSAGRPYPWVELRIADPATGEGLGTGETGEVWVRTTQNTSGYWNRPAETARLLTPDGWLRTGDAGHLDEDGYLFLTDRLNDMIVSGGENVFPVEIEEALAVHPGVADVAVIGVPDERWGETVLAVVVRRDPALTEETLLQHGREHLAGFKRPRRIAFADALPRNPGGKVLKKELRAPYWSEAGRSIG</sequence>
<dbReference type="GO" id="GO:0016874">
    <property type="term" value="F:ligase activity"/>
    <property type="evidence" value="ECO:0007669"/>
    <property type="project" value="UniProtKB-KW"/>
</dbReference>
<dbReference type="Pfam" id="PF00501">
    <property type="entry name" value="AMP-binding"/>
    <property type="match status" value="1"/>
</dbReference>
<dbReference type="PANTHER" id="PTHR43201:SF5">
    <property type="entry name" value="MEDIUM-CHAIN ACYL-COA LIGASE ACSF2, MITOCHONDRIAL"/>
    <property type="match status" value="1"/>
</dbReference>